<gene>
    <name evidence="2" type="ORF">C176_03438</name>
</gene>
<dbReference type="EMBL" id="ASQA01000009">
    <property type="protein sequence ID" value="ETT87170.1"/>
    <property type="molecule type" value="Genomic_DNA"/>
</dbReference>
<dbReference type="eggNOG" id="ENOG50323G4">
    <property type="taxonomic scope" value="Bacteria"/>
</dbReference>
<dbReference type="RefSeq" id="WP_081730017.1">
    <property type="nucleotide sequence ID" value="NZ_ASQA01000009.1"/>
</dbReference>
<accession>W4F326</accession>
<dbReference type="Pfam" id="PF08378">
    <property type="entry name" value="NERD"/>
    <property type="match status" value="1"/>
</dbReference>
<keyword evidence="3" id="KW-1185">Reference proteome</keyword>
<evidence type="ECO:0000259" key="1">
    <source>
        <dbReference type="PROSITE" id="PS50965"/>
    </source>
</evidence>
<sequence>MRLSPTFSKNIELQKELINIQAGYNGECRVDQLIQETHFTLPFQTLPNVEIQASPNRLIQIDSLIITPSYICILEVKHLRGTLKFLENPYQLIQSIDGTNTTYVCPQQQILRTVDSLEYWLQHEVGMQLPIFKAIVLPNKRTHIEIPPTQIKLLGSKEVPLYLQELNKYPAIITTNQFQHIINKIKNSNIPYNVFPLTKKHSIPLEQLKTGIICCCGGQGRRYSQRTWTCQTCGKNIDNAIKLAMLDWFWLFKSTITHKECSQYLQINNKNRITKLLKQMTLTPTGHTRSRTYHYDYRKPLFKENLSK</sequence>
<feature type="domain" description="NERD" evidence="1">
    <location>
        <begin position="22"/>
        <end position="140"/>
    </location>
</feature>
<reference evidence="2 3" key="1">
    <citation type="journal article" date="2014" name="BMC Genomics">
        <title>Genomic comparison of sporeforming bacilli isolated from milk.</title>
        <authorList>
            <person name="Moreno Switt A.I."/>
            <person name="Andrus A.D."/>
            <person name="Ranieri M.L."/>
            <person name="Orsi R.H."/>
            <person name="Ivy R."/>
            <person name="den Bakker H.C."/>
            <person name="Martin N.H."/>
            <person name="Wiedmann M."/>
            <person name="Boor K.J."/>
        </authorList>
    </citation>
    <scope>NUCLEOTIDE SEQUENCE [LARGE SCALE GENOMIC DNA]</scope>
    <source>
        <strain evidence="2 3">FSL R5-213</strain>
    </source>
</reference>
<evidence type="ECO:0000313" key="2">
    <source>
        <dbReference type="EMBL" id="ETT87170.1"/>
    </source>
</evidence>
<dbReference type="Proteomes" id="UP000019062">
    <property type="component" value="Unassembled WGS sequence"/>
</dbReference>
<comment type="caution">
    <text evidence="2">The sequence shown here is derived from an EMBL/GenBank/DDBJ whole genome shotgun (WGS) entry which is preliminary data.</text>
</comment>
<organism evidence="2 3">
    <name type="scientific">Viridibacillus arenosi FSL R5-213</name>
    <dbReference type="NCBI Taxonomy" id="1227360"/>
    <lineage>
        <taxon>Bacteria</taxon>
        <taxon>Bacillati</taxon>
        <taxon>Bacillota</taxon>
        <taxon>Bacilli</taxon>
        <taxon>Bacillales</taxon>
        <taxon>Caryophanaceae</taxon>
        <taxon>Viridibacillus</taxon>
    </lineage>
</organism>
<evidence type="ECO:0000313" key="3">
    <source>
        <dbReference type="Proteomes" id="UP000019062"/>
    </source>
</evidence>
<dbReference type="PROSITE" id="PS50965">
    <property type="entry name" value="NERD"/>
    <property type="match status" value="1"/>
</dbReference>
<dbReference type="AlphaFoldDB" id="W4F326"/>
<dbReference type="InterPro" id="IPR011528">
    <property type="entry name" value="NERD"/>
</dbReference>
<name>W4F326_9BACL</name>
<proteinExistence type="predicted"/>
<protein>
    <recommendedName>
        <fullName evidence="1">NERD domain-containing protein</fullName>
    </recommendedName>
</protein>